<dbReference type="AlphaFoldDB" id="A0A392R9Q2"/>
<reference evidence="1 2" key="1">
    <citation type="journal article" date="2018" name="Front. Plant Sci.">
        <title>Red Clover (Trifolium pratense) and Zigzag Clover (T. medium) - A Picture of Genomic Similarities and Differences.</title>
        <authorList>
            <person name="Dluhosova J."/>
            <person name="Istvanek J."/>
            <person name="Nedelnik J."/>
            <person name="Repkova J."/>
        </authorList>
    </citation>
    <scope>NUCLEOTIDE SEQUENCE [LARGE SCALE GENOMIC DNA]</scope>
    <source>
        <strain evidence="2">cv. 10/8</strain>
        <tissue evidence="1">Leaf</tissue>
    </source>
</reference>
<sequence length="43" mass="4712">VAQNGGARRAVESGNSKMTLWKLRVAQVGLARRAVGKFKQDWA</sequence>
<feature type="non-terminal residue" evidence="1">
    <location>
        <position position="1"/>
    </location>
</feature>
<accession>A0A392R9Q2</accession>
<dbReference type="EMBL" id="LXQA010203905">
    <property type="protein sequence ID" value="MCI33378.1"/>
    <property type="molecule type" value="Genomic_DNA"/>
</dbReference>
<keyword evidence="2" id="KW-1185">Reference proteome</keyword>
<organism evidence="1 2">
    <name type="scientific">Trifolium medium</name>
    <dbReference type="NCBI Taxonomy" id="97028"/>
    <lineage>
        <taxon>Eukaryota</taxon>
        <taxon>Viridiplantae</taxon>
        <taxon>Streptophyta</taxon>
        <taxon>Embryophyta</taxon>
        <taxon>Tracheophyta</taxon>
        <taxon>Spermatophyta</taxon>
        <taxon>Magnoliopsida</taxon>
        <taxon>eudicotyledons</taxon>
        <taxon>Gunneridae</taxon>
        <taxon>Pentapetalae</taxon>
        <taxon>rosids</taxon>
        <taxon>fabids</taxon>
        <taxon>Fabales</taxon>
        <taxon>Fabaceae</taxon>
        <taxon>Papilionoideae</taxon>
        <taxon>50 kb inversion clade</taxon>
        <taxon>NPAAA clade</taxon>
        <taxon>Hologalegina</taxon>
        <taxon>IRL clade</taxon>
        <taxon>Trifolieae</taxon>
        <taxon>Trifolium</taxon>
    </lineage>
</organism>
<comment type="caution">
    <text evidence="1">The sequence shown here is derived from an EMBL/GenBank/DDBJ whole genome shotgun (WGS) entry which is preliminary data.</text>
</comment>
<evidence type="ECO:0000313" key="2">
    <source>
        <dbReference type="Proteomes" id="UP000265520"/>
    </source>
</evidence>
<proteinExistence type="predicted"/>
<protein>
    <submittedName>
        <fullName evidence="1">Uncharacterized protein</fullName>
    </submittedName>
</protein>
<evidence type="ECO:0000313" key="1">
    <source>
        <dbReference type="EMBL" id="MCI33378.1"/>
    </source>
</evidence>
<name>A0A392R9Q2_9FABA</name>
<dbReference type="Proteomes" id="UP000265520">
    <property type="component" value="Unassembled WGS sequence"/>
</dbReference>